<keyword evidence="1" id="KW-0472">Membrane</keyword>
<evidence type="ECO:0000313" key="3">
    <source>
        <dbReference type="Proteomes" id="UP000306585"/>
    </source>
</evidence>
<keyword evidence="3" id="KW-1185">Reference proteome</keyword>
<dbReference type="EMBL" id="VBRY01000001">
    <property type="protein sequence ID" value="TLS69123.1"/>
    <property type="molecule type" value="Genomic_DNA"/>
</dbReference>
<accession>A0A5R9GYK5</accession>
<keyword evidence="1" id="KW-1133">Transmembrane helix</keyword>
<proteinExistence type="predicted"/>
<reference evidence="2 3" key="1">
    <citation type="journal article" date="2019" name="Appl. Environ. Microbiol.">
        <title>Environmental Evidence and Genomic Insight of Iron-oxidizing Bacteria Preference Towards More Corrosion Resistant Stainless Steel at Higher Salinities.</title>
        <authorList>
            <person name="Garrison C.E."/>
            <person name="Price K.A."/>
            <person name="Field E.K."/>
        </authorList>
    </citation>
    <scope>NUCLEOTIDE SEQUENCE [LARGE SCALE GENOMIC DNA]</scope>
    <source>
        <strain evidence="2 3">P3</strain>
    </source>
</reference>
<sequence>MTSVWIAMVAFVESWWLEMTAISLLLLLVSLVAMPFVVAQIPADYFVHRRRHRGGSRVRHRRFAGVIAMLKNGLGLLLLFAGAVMLLTPGPGLVTMLAGLMLANYPGKFRLERWLISRPQLFHMLNRMREQQGEMPLLLPGKLFPDGSVQQRDAEWLAQHRD</sequence>
<feature type="transmembrane region" description="Helical" evidence="1">
    <location>
        <begin position="20"/>
        <end position="42"/>
    </location>
</feature>
<keyword evidence="1" id="KW-0812">Transmembrane</keyword>
<gene>
    <name evidence="2" type="ORF">FEF65_01135</name>
</gene>
<organism evidence="2 3">
    <name type="scientific">Mariprofundus erugo</name>
    <dbReference type="NCBI Taxonomy" id="2528639"/>
    <lineage>
        <taxon>Bacteria</taxon>
        <taxon>Pseudomonadati</taxon>
        <taxon>Pseudomonadota</taxon>
        <taxon>Candidatius Mariprofundia</taxon>
        <taxon>Mariprofundales</taxon>
        <taxon>Mariprofundaceae</taxon>
        <taxon>Mariprofundus</taxon>
    </lineage>
</organism>
<dbReference type="AlphaFoldDB" id="A0A5R9GYK5"/>
<comment type="caution">
    <text evidence="2">The sequence shown here is derived from an EMBL/GenBank/DDBJ whole genome shotgun (WGS) entry which is preliminary data.</text>
</comment>
<protein>
    <submittedName>
        <fullName evidence="2">Uncharacterized protein</fullName>
    </submittedName>
</protein>
<evidence type="ECO:0000256" key="1">
    <source>
        <dbReference type="SAM" id="Phobius"/>
    </source>
</evidence>
<dbReference type="Proteomes" id="UP000306585">
    <property type="component" value="Unassembled WGS sequence"/>
</dbReference>
<evidence type="ECO:0000313" key="2">
    <source>
        <dbReference type="EMBL" id="TLS69123.1"/>
    </source>
</evidence>
<dbReference type="RefSeq" id="WP_138237938.1">
    <property type="nucleotide sequence ID" value="NZ_VBRY01000001.1"/>
</dbReference>
<name>A0A5R9GYK5_9PROT</name>
<feature type="transmembrane region" description="Helical" evidence="1">
    <location>
        <begin position="63"/>
        <end position="87"/>
    </location>
</feature>